<dbReference type="Pfam" id="PF07691">
    <property type="entry name" value="PA14"/>
    <property type="match status" value="1"/>
</dbReference>
<evidence type="ECO:0000259" key="15">
    <source>
        <dbReference type="PROSITE" id="PS51820"/>
    </source>
</evidence>
<accession>A0A9P4HTW5</accession>
<evidence type="ECO:0000256" key="14">
    <source>
        <dbReference type="ARBA" id="ARBA00041809"/>
    </source>
</evidence>
<protein>
    <recommendedName>
        <fullName evidence="11">Probable beta-glucosidase I</fullName>
        <ecNumber evidence="4">3.2.1.21</ecNumber>
    </recommendedName>
    <alternativeName>
        <fullName evidence="12">Beta-D-glucoside glucohydrolase I</fullName>
    </alternativeName>
    <alternativeName>
        <fullName evidence="13">Cellobiase I</fullName>
    </alternativeName>
    <alternativeName>
        <fullName evidence="14">Gentiobiase I</fullName>
    </alternativeName>
</protein>
<keyword evidence="9" id="KW-0326">Glycosidase</keyword>
<dbReference type="SUPFAM" id="SSF51445">
    <property type="entry name" value="(Trans)glycosidases"/>
    <property type="match status" value="1"/>
</dbReference>
<comment type="similarity">
    <text evidence="3">Belongs to the glycosyl hydrolase 3 family.</text>
</comment>
<keyword evidence="7" id="KW-0325">Glycoprotein</keyword>
<dbReference type="PRINTS" id="PR00133">
    <property type="entry name" value="GLHYDRLASE3"/>
</dbReference>
<dbReference type="InterPro" id="IPR036962">
    <property type="entry name" value="Glyco_hydro_3_N_sf"/>
</dbReference>
<dbReference type="Pfam" id="PF01915">
    <property type="entry name" value="Glyco_hydro_3_C"/>
    <property type="match status" value="1"/>
</dbReference>
<dbReference type="EMBL" id="ML978725">
    <property type="protein sequence ID" value="KAF2086366.1"/>
    <property type="molecule type" value="Genomic_DNA"/>
</dbReference>
<evidence type="ECO:0000256" key="7">
    <source>
        <dbReference type="ARBA" id="ARBA00023180"/>
    </source>
</evidence>
<keyword evidence="17" id="KW-1185">Reference proteome</keyword>
<dbReference type="GO" id="GO:0008422">
    <property type="term" value="F:beta-glucosidase activity"/>
    <property type="evidence" value="ECO:0007669"/>
    <property type="project" value="UniProtKB-EC"/>
</dbReference>
<dbReference type="SMART" id="SM01217">
    <property type="entry name" value="Fn3_like"/>
    <property type="match status" value="1"/>
</dbReference>
<dbReference type="Pfam" id="PF00933">
    <property type="entry name" value="Glyco_hydro_3"/>
    <property type="match status" value="1"/>
</dbReference>
<feature type="domain" description="PA14" evidence="15">
    <location>
        <begin position="407"/>
        <end position="567"/>
    </location>
</feature>
<keyword evidence="6" id="KW-0136">Cellulose degradation</keyword>
<keyword evidence="10" id="KW-0624">Polysaccharide degradation</keyword>
<evidence type="ECO:0000256" key="10">
    <source>
        <dbReference type="ARBA" id="ARBA00023326"/>
    </source>
</evidence>
<evidence type="ECO:0000256" key="4">
    <source>
        <dbReference type="ARBA" id="ARBA00012744"/>
    </source>
</evidence>
<organism evidence="16 17">
    <name type="scientific">Saccharata proteae CBS 121410</name>
    <dbReference type="NCBI Taxonomy" id="1314787"/>
    <lineage>
        <taxon>Eukaryota</taxon>
        <taxon>Fungi</taxon>
        <taxon>Dikarya</taxon>
        <taxon>Ascomycota</taxon>
        <taxon>Pezizomycotina</taxon>
        <taxon>Dothideomycetes</taxon>
        <taxon>Dothideomycetes incertae sedis</taxon>
        <taxon>Botryosphaeriales</taxon>
        <taxon>Saccharataceae</taxon>
        <taxon>Saccharata</taxon>
    </lineage>
</organism>
<name>A0A9P4HTW5_9PEZI</name>
<dbReference type="SUPFAM" id="SSF52279">
    <property type="entry name" value="Beta-D-glucan exohydrolase, C-terminal domain"/>
    <property type="match status" value="1"/>
</dbReference>
<evidence type="ECO:0000256" key="8">
    <source>
        <dbReference type="ARBA" id="ARBA00023277"/>
    </source>
</evidence>
<dbReference type="Pfam" id="PF14310">
    <property type="entry name" value="Fn3-like"/>
    <property type="match status" value="1"/>
</dbReference>
<dbReference type="PANTHER" id="PTHR42715:SF27">
    <property type="entry name" value="BETA-GLUCOSIDASE-RELATED"/>
    <property type="match status" value="1"/>
</dbReference>
<dbReference type="AlphaFoldDB" id="A0A9P4HTW5"/>
<dbReference type="PROSITE" id="PS51820">
    <property type="entry name" value="PA14"/>
    <property type="match status" value="1"/>
</dbReference>
<dbReference type="InterPro" id="IPR037524">
    <property type="entry name" value="PA14/GLEYA"/>
</dbReference>
<dbReference type="Gene3D" id="2.60.120.260">
    <property type="entry name" value="Galactose-binding domain-like"/>
    <property type="match status" value="1"/>
</dbReference>
<evidence type="ECO:0000313" key="16">
    <source>
        <dbReference type="EMBL" id="KAF2086366.1"/>
    </source>
</evidence>
<evidence type="ECO:0000256" key="11">
    <source>
        <dbReference type="ARBA" id="ARBA00039569"/>
    </source>
</evidence>
<evidence type="ECO:0000256" key="6">
    <source>
        <dbReference type="ARBA" id="ARBA00023001"/>
    </source>
</evidence>
<dbReference type="Gene3D" id="3.40.50.1700">
    <property type="entry name" value="Glycoside hydrolase family 3 C-terminal domain"/>
    <property type="match status" value="1"/>
</dbReference>
<dbReference type="InterPro" id="IPR036881">
    <property type="entry name" value="Glyco_hydro_3_C_sf"/>
</dbReference>
<dbReference type="OrthoDB" id="47059at2759"/>
<dbReference type="InterPro" id="IPR001764">
    <property type="entry name" value="Glyco_hydro_3_N"/>
</dbReference>
<dbReference type="InterPro" id="IPR026891">
    <property type="entry name" value="Fn3-like"/>
</dbReference>
<dbReference type="EC" id="3.2.1.21" evidence="4"/>
<dbReference type="InterPro" id="IPR002772">
    <property type="entry name" value="Glyco_hydro_3_C"/>
</dbReference>
<evidence type="ECO:0000256" key="1">
    <source>
        <dbReference type="ARBA" id="ARBA00000448"/>
    </source>
</evidence>
<proteinExistence type="inferred from homology"/>
<reference evidence="16" key="1">
    <citation type="journal article" date="2020" name="Stud. Mycol.">
        <title>101 Dothideomycetes genomes: a test case for predicting lifestyles and emergence of pathogens.</title>
        <authorList>
            <person name="Haridas S."/>
            <person name="Albert R."/>
            <person name="Binder M."/>
            <person name="Bloem J."/>
            <person name="Labutti K."/>
            <person name="Salamov A."/>
            <person name="Andreopoulos B."/>
            <person name="Baker S."/>
            <person name="Barry K."/>
            <person name="Bills G."/>
            <person name="Bluhm B."/>
            <person name="Cannon C."/>
            <person name="Castanera R."/>
            <person name="Culley D."/>
            <person name="Daum C."/>
            <person name="Ezra D."/>
            <person name="Gonzalez J."/>
            <person name="Henrissat B."/>
            <person name="Kuo A."/>
            <person name="Liang C."/>
            <person name="Lipzen A."/>
            <person name="Lutzoni F."/>
            <person name="Magnuson J."/>
            <person name="Mondo S."/>
            <person name="Nolan M."/>
            <person name="Ohm R."/>
            <person name="Pangilinan J."/>
            <person name="Park H.-J."/>
            <person name="Ramirez L."/>
            <person name="Alfaro M."/>
            <person name="Sun H."/>
            <person name="Tritt A."/>
            <person name="Yoshinaga Y."/>
            <person name="Zwiers L.-H."/>
            <person name="Turgeon B."/>
            <person name="Goodwin S."/>
            <person name="Spatafora J."/>
            <person name="Crous P."/>
            <person name="Grigoriev I."/>
        </authorList>
    </citation>
    <scope>NUCLEOTIDE SEQUENCE</scope>
    <source>
        <strain evidence="16">CBS 121410</strain>
    </source>
</reference>
<dbReference type="Gene3D" id="3.20.20.300">
    <property type="entry name" value="Glycoside hydrolase, family 3, N-terminal domain"/>
    <property type="match status" value="1"/>
</dbReference>
<dbReference type="InterPro" id="IPR011658">
    <property type="entry name" value="PA14_dom"/>
</dbReference>
<dbReference type="GO" id="GO:0030245">
    <property type="term" value="P:cellulose catabolic process"/>
    <property type="evidence" value="ECO:0007669"/>
    <property type="project" value="UniProtKB-KW"/>
</dbReference>
<comment type="caution">
    <text evidence="16">The sequence shown here is derived from an EMBL/GenBank/DDBJ whole genome shotgun (WGS) entry which is preliminary data.</text>
</comment>
<evidence type="ECO:0000256" key="5">
    <source>
        <dbReference type="ARBA" id="ARBA00022801"/>
    </source>
</evidence>
<comment type="catalytic activity">
    <reaction evidence="1">
        <text>Hydrolysis of terminal, non-reducing beta-D-glucosyl residues with release of beta-D-glucose.</text>
        <dbReference type="EC" id="3.2.1.21"/>
    </reaction>
</comment>
<dbReference type="Gene3D" id="2.60.40.10">
    <property type="entry name" value="Immunoglobulins"/>
    <property type="match status" value="1"/>
</dbReference>
<keyword evidence="8" id="KW-0119">Carbohydrate metabolism</keyword>
<dbReference type="Proteomes" id="UP000799776">
    <property type="component" value="Unassembled WGS sequence"/>
</dbReference>
<evidence type="ECO:0000256" key="2">
    <source>
        <dbReference type="ARBA" id="ARBA00004987"/>
    </source>
</evidence>
<dbReference type="InterPro" id="IPR050288">
    <property type="entry name" value="Cellulose_deg_GH3"/>
</dbReference>
<evidence type="ECO:0000313" key="17">
    <source>
        <dbReference type="Proteomes" id="UP000799776"/>
    </source>
</evidence>
<evidence type="ECO:0000256" key="3">
    <source>
        <dbReference type="ARBA" id="ARBA00005336"/>
    </source>
</evidence>
<evidence type="ECO:0000256" key="9">
    <source>
        <dbReference type="ARBA" id="ARBA00023295"/>
    </source>
</evidence>
<dbReference type="InterPro" id="IPR013783">
    <property type="entry name" value="Ig-like_fold"/>
</dbReference>
<dbReference type="InterPro" id="IPR017853">
    <property type="entry name" value="GH"/>
</dbReference>
<dbReference type="FunFam" id="2.60.40.10:FF:000495">
    <property type="entry name" value="Periplasmic beta-glucosidase"/>
    <property type="match status" value="1"/>
</dbReference>
<keyword evidence="5 16" id="KW-0378">Hydrolase</keyword>
<dbReference type="SMART" id="SM00758">
    <property type="entry name" value="PA14"/>
    <property type="match status" value="1"/>
</dbReference>
<evidence type="ECO:0000256" key="13">
    <source>
        <dbReference type="ARBA" id="ARBA00041603"/>
    </source>
</evidence>
<evidence type="ECO:0000256" key="12">
    <source>
        <dbReference type="ARBA" id="ARBA00041279"/>
    </source>
</evidence>
<gene>
    <name evidence="16" type="ORF">K490DRAFT_74588</name>
</gene>
<dbReference type="PANTHER" id="PTHR42715">
    <property type="entry name" value="BETA-GLUCOSIDASE"/>
    <property type="match status" value="1"/>
</dbReference>
<dbReference type="FunFam" id="3.20.20.300:FF:000006">
    <property type="entry name" value="Beta-glucosidase H"/>
    <property type="match status" value="1"/>
</dbReference>
<comment type="pathway">
    <text evidence="2">Glycan metabolism; cellulose degradation.</text>
</comment>
<sequence length="850" mass="93200">MGAVKASSDVEYSWSRETIPDVLSKLDVDEKVELLSGSDFWHTKAIPRLNIPSIRMSDGPNGVRGTRFFNGVPAACFPCGTALAATWDRNLIQEGGRLMGKEAIAKGVHVILGPTMNMQRSPLGGRGFESFSEDPCLSGEMGAATILGIQSTGVAATAKHFVCNDQEHERQAVDSILTERALREIYLKPFEIACETGGPWAIMTAYNRVNGTHVSENKRLLQDVLQEEWLYKGLIMSDWFGTYSAAESINAGLDLEMPGPPRVRGNQAMIALGNRKINEKAIDDRVSRVLHLISDVAPLKIPENAPERTVDCEETSSLLRHVSCSSIVLLKNDSNLLPFDKKKTVAIIGPNAKIACYAGGGSANLRPYYAVTPFDGISAQASHVEYALGAVGYKHLPVLSTVCKTKDDKLGLTATFYLEPPTNLERKAIDKVHVESSDMLLSDYTHPELKGDTFYMDLEGTLTPEEDGNFTFGLTVCGTAKLFVDGELVVDNEINQRQGDAFFGSGTVEEKGSMQVKAGKTYNILVHFGSSTTSKMKVKGATVMAGGGLRLGGARDTEPRAEIAKAVEVAKQVDQVVVCAGLNADWESEGFDRENMDLPGYQNDLIFAVAAANANTAVVMQSGTPVTMPWVDQVPAVVQAWYGGNETGNAIADVLFGRFNPSGKLSLSYPIRNEDNPAFLNFRSERGRVLYGEDIYIGYRFYEKIKRDVLFPFGHGLSYTSFDMQNLVISDLGPYLYIGVEVKNTGAVFGEQVVQVYSSQRTPSINRPPKELRGFDKVYLEPGETRRAKIRVKKRSAAGFWDEERDAWVAEEGVYDILVGDSSANTPLQASFEIEKTEWWGGREEILKRS</sequence>